<keyword evidence="11" id="KW-1185">Reference proteome</keyword>
<keyword evidence="9" id="KW-0472">Membrane</keyword>
<dbReference type="PIRSF" id="PIRSF017016">
    <property type="entry name" value="NDUA8"/>
    <property type="match status" value="1"/>
</dbReference>
<evidence type="ECO:0000313" key="10">
    <source>
        <dbReference type="EMBL" id="KAA8915260.1"/>
    </source>
</evidence>
<accession>A0A642V5I9</accession>
<dbReference type="EMBL" id="SWFS01000179">
    <property type="protein sequence ID" value="KAA8915260.1"/>
    <property type="molecule type" value="Genomic_DNA"/>
</dbReference>
<dbReference type="AlphaFoldDB" id="A0A642V5I9"/>
<keyword evidence="4 9" id="KW-0679">Respiratory chain</keyword>
<keyword evidence="5" id="KW-0677">Repeat</keyword>
<reference evidence="10" key="1">
    <citation type="journal article" date="2019" name="G3 (Bethesda)">
        <title>Genome Assemblies of Two Rare Opportunistic Yeast Pathogens: Diutina rugosa (syn. Candida rugosa) and Trichomonascus ciferrii (syn. Candida ciferrii).</title>
        <authorList>
            <person name="Mixao V."/>
            <person name="Saus E."/>
            <person name="Hansen A.P."/>
            <person name="Lass-Florl C."/>
            <person name="Gabaldon T."/>
        </authorList>
    </citation>
    <scope>NUCLEOTIDE SEQUENCE</scope>
    <source>
        <strain evidence="10">CBS 4856</strain>
    </source>
</reference>
<sequence length="174" mass="19572">MSIGREAVNKHALVVDPTPMPDDIPDVPEVGATSAPLKSASFYIGARCLPYNDDYMLCKEEAKGTGELDCLKEGRRVTRCAISVLEDINKHCLKEFRLHWQCLEQQNHQFYGCRPAEKLLSKCVFDNLKLEKKIPNTPEGETPVHLKEKPLNKPNHEDVASLKAFKEAKTKGLI</sequence>
<keyword evidence="7 9" id="KW-0496">Mitochondrion</keyword>
<evidence type="ECO:0000256" key="9">
    <source>
        <dbReference type="PIRNR" id="PIRNR017016"/>
    </source>
</evidence>
<dbReference type="VEuPathDB" id="FungiDB:TRICI_002617"/>
<comment type="subcellular location">
    <subcellularLocation>
        <location evidence="9">Mitochondrion inner membrane</location>
    </subcellularLocation>
</comment>
<evidence type="ECO:0000256" key="4">
    <source>
        <dbReference type="ARBA" id="ARBA00022660"/>
    </source>
</evidence>
<keyword evidence="9" id="KW-0999">Mitochondrion inner membrane</keyword>
<evidence type="ECO:0000256" key="1">
    <source>
        <dbReference type="ARBA" id="ARBA00003195"/>
    </source>
</evidence>
<evidence type="ECO:0000256" key="6">
    <source>
        <dbReference type="ARBA" id="ARBA00022982"/>
    </source>
</evidence>
<dbReference type="PROSITE" id="PS51808">
    <property type="entry name" value="CHCH"/>
    <property type="match status" value="1"/>
</dbReference>
<proteinExistence type="inferred from homology"/>
<gene>
    <name evidence="10" type="ORF">TRICI_002617</name>
</gene>
<dbReference type="Proteomes" id="UP000761534">
    <property type="component" value="Unassembled WGS sequence"/>
</dbReference>
<dbReference type="PANTHER" id="PTHR13344:SF0">
    <property type="entry name" value="NADH DEHYDROGENASE [UBIQUINONE] 1 ALPHA SUBCOMPLEX SUBUNIT 8"/>
    <property type="match status" value="1"/>
</dbReference>
<evidence type="ECO:0000256" key="2">
    <source>
        <dbReference type="ARBA" id="ARBA00010705"/>
    </source>
</evidence>
<dbReference type="GO" id="GO:0006120">
    <property type="term" value="P:mitochondrial electron transport, NADH to ubiquinone"/>
    <property type="evidence" value="ECO:0007669"/>
    <property type="project" value="InterPro"/>
</dbReference>
<evidence type="ECO:0000256" key="8">
    <source>
        <dbReference type="ARBA" id="ARBA00023157"/>
    </source>
</evidence>
<comment type="function">
    <text evidence="1 9">Accessory subunit of the mitochondrial membrane respiratory chain NADH dehydrogenase (Complex I), that is believed not to be involved in catalysis. Complex I functions in the transfer of electrons from NADH to the respiratory chain. The immediate electron acceptor for the enzyme is believed to be ubiquinone.</text>
</comment>
<keyword evidence="6 9" id="KW-0249">Electron transport</keyword>
<comment type="caution">
    <text evidence="10">The sequence shown here is derived from an EMBL/GenBank/DDBJ whole genome shotgun (WGS) entry which is preliminary data.</text>
</comment>
<keyword evidence="8" id="KW-1015">Disulfide bond</keyword>
<name>A0A642V5I9_9ASCO</name>
<evidence type="ECO:0000256" key="5">
    <source>
        <dbReference type="ARBA" id="ARBA00022737"/>
    </source>
</evidence>
<dbReference type="PANTHER" id="PTHR13344">
    <property type="entry name" value="NADH-UBIQUINONE OXIDOREDUCTASE"/>
    <property type="match status" value="1"/>
</dbReference>
<evidence type="ECO:0000256" key="7">
    <source>
        <dbReference type="ARBA" id="ARBA00023128"/>
    </source>
</evidence>
<comment type="similarity">
    <text evidence="2 9">Belongs to the complex I NDUFA8 subunit family.</text>
</comment>
<dbReference type="InterPro" id="IPR016680">
    <property type="entry name" value="NDUFA8"/>
</dbReference>
<protein>
    <recommendedName>
        <fullName evidence="9">NADH-ubiquinone oxidoreductase</fullName>
    </recommendedName>
</protein>
<organism evidence="10 11">
    <name type="scientific">Trichomonascus ciferrii</name>
    <dbReference type="NCBI Taxonomy" id="44093"/>
    <lineage>
        <taxon>Eukaryota</taxon>
        <taxon>Fungi</taxon>
        <taxon>Dikarya</taxon>
        <taxon>Ascomycota</taxon>
        <taxon>Saccharomycotina</taxon>
        <taxon>Dipodascomycetes</taxon>
        <taxon>Dipodascales</taxon>
        <taxon>Trichomonascaceae</taxon>
        <taxon>Trichomonascus</taxon>
        <taxon>Trichomonascus ciferrii complex</taxon>
    </lineage>
</organism>
<evidence type="ECO:0000256" key="3">
    <source>
        <dbReference type="ARBA" id="ARBA00022448"/>
    </source>
</evidence>
<dbReference type="OrthoDB" id="276296at2759"/>
<evidence type="ECO:0000313" key="11">
    <source>
        <dbReference type="Proteomes" id="UP000761534"/>
    </source>
</evidence>
<keyword evidence="3 9" id="KW-0813">Transport</keyword>
<dbReference type="GO" id="GO:0005743">
    <property type="term" value="C:mitochondrial inner membrane"/>
    <property type="evidence" value="ECO:0007669"/>
    <property type="project" value="UniProtKB-SubCell"/>
</dbReference>